<keyword evidence="2" id="KW-1185">Reference proteome</keyword>
<dbReference type="AlphaFoldDB" id="A0A840IHP7"/>
<organism evidence="1 2">
    <name type="scientific">Conexibacter arvalis</name>
    <dbReference type="NCBI Taxonomy" id="912552"/>
    <lineage>
        <taxon>Bacteria</taxon>
        <taxon>Bacillati</taxon>
        <taxon>Actinomycetota</taxon>
        <taxon>Thermoleophilia</taxon>
        <taxon>Solirubrobacterales</taxon>
        <taxon>Conexibacteraceae</taxon>
        <taxon>Conexibacter</taxon>
    </lineage>
</organism>
<proteinExistence type="predicted"/>
<dbReference type="EMBL" id="JACHNU010000008">
    <property type="protein sequence ID" value="MBB4664577.1"/>
    <property type="molecule type" value="Genomic_DNA"/>
</dbReference>
<protein>
    <submittedName>
        <fullName evidence="1">Uncharacterized protein</fullName>
    </submittedName>
</protein>
<accession>A0A840IHP7</accession>
<comment type="caution">
    <text evidence="1">The sequence shown here is derived from an EMBL/GenBank/DDBJ whole genome shotgun (WGS) entry which is preliminary data.</text>
</comment>
<dbReference type="RefSeq" id="WP_221243238.1">
    <property type="nucleotide sequence ID" value="NZ_JACHNU010000008.1"/>
</dbReference>
<sequence length="76" mass="8858">MHTTTVRFDADAWEAICREADRLGVARSMFIREAPTARIARCEQRSELRDLADRVEHIERRLALAIVALRRLLRRG</sequence>
<gene>
    <name evidence="1" type="ORF">BDZ31_004192</name>
</gene>
<name>A0A840IHP7_9ACTN</name>
<evidence type="ECO:0000313" key="1">
    <source>
        <dbReference type="EMBL" id="MBB4664577.1"/>
    </source>
</evidence>
<dbReference type="Proteomes" id="UP000585272">
    <property type="component" value="Unassembled WGS sequence"/>
</dbReference>
<reference evidence="1 2" key="1">
    <citation type="submission" date="2020-08" db="EMBL/GenBank/DDBJ databases">
        <title>Genomic Encyclopedia of Archaeal and Bacterial Type Strains, Phase II (KMG-II): from individual species to whole genera.</title>
        <authorList>
            <person name="Goeker M."/>
        </authorList>
    </citation>
    <scope>NUCLEOTIDE SEQUENCE [LARGE SCALE GENOMIC DNA]</scope>
    <source>
        <strain evidence="1 2">DSM 23288</strain>
    </source>
</reference>
<evidence type="ECO:0000313" key="2">
    <source>
        <dbReference type="Proteomes" id="UP000585272"/>
    </source>
</evidence>